<sequence length="336" mass="36011">MAAEQPHKVTAMDVARAAGVSQSTVSLVMNDRWRGRVGQVAADQIRSIAEELGYRPNITARNLRRGLTGSIALAVPTLTNPFFGAVYGGAARAGEAHDLGLVVFPMASDDDPNPFRSPHQAIDGLLICSLSEHMARAMSSGLPFALLDTASESGMPSVTFDLDDGVAHAIAHLYALGHQRVLHVRADRDAWTFHWRSTAFHTAVRRHPGMVATEMLCSFSLPEARDTIVTELNRHPRPSAVLCDDDNIAVAVYAAAARLGLAVPNDLSVIGINDLPIAVLMTPALTTIALPGQELGRLGIQMFLKLRDGQTAESVTLPTSLRIRESTAPPRPETAP</sequence>
<evidence type="ECO:0000313" key="5">
    <source>
        <dbReference type="EMBL" id="AYF26660.1"/>
    </source>
</evidence>
<dbReference type="SUPFAM" id="SSF47413">
    <property type="entry name" value="lambda repressor-like DNA-binding domains"/>
    <property type="match status" value="1"/>
</dbReference>
<dbReference type="InterPro" id="IPR010982">
    <property type="entry name" value="Lambda_DNA-bd_dom_sf"/>
</dbReference>
<evidence type="ECO:0000313" key="6">
    <source>
        <dbReference type="Proteomes" id="UP000267804"/>
    </source>
</evidence>
<dbReference type="InterPro" id="IPR000843">
    <property type="entry name" value="HTH_LacI"/>
</dbReference>
<dbReference type="CDD" id="cd01392">
    <property type="entry name" value="HTH_LacI"/>
    <property type="match status" value="1"/>
</dbReference>
<keyword evidence="1" id="KW-0805">Transcription regulation</keyword>
<dbReference type="Pfam" id="PF00356">
    <property type="entry name" value="LacI"/>
    <property type="match status" value="1"/>
</dbReference>
<dbReference type="SUPFAM" id="SSF53822">
    <property type="entry name" value="Periplasmic binding protein-like I"/>
    <property type="match status" value="1"/>
</dbReference>
<dbReference type="Proteomes" id="UP000267804">
    <property type="component" value="Chromosome"/>
</dbReference>
<keyword evidence="2" id="KW-0238">DNA-binding</keyword>
<dbReference type="Gene3D" id="3.40.50.2300">
    <property type="match status" value="2"/>
</dbReference>
<evidence type="ECO:0000259" key="4">
    <source>
        <dbReference type="PROSITE" id="PS50932"/>
    </source>
</evidence>
<dbReference type="InterPro" id="IPR046335">
    <property type="entry name" value="LacI/GalR-like_sensor"/>
</dbReference>
<dbReference type="KEGG" id="mtua:CSH63_04095"/>
<dbReference type="CDD" id="cd06267">
    <property type="entry name" value="PBP1_LacI_sugar_binding-like"/>
    <property type="match status" value="1"/>
</dbReference>
<dbReference type="InterPro" id="IPR028082">
    <property type="entry name" value="Peripla_BP_I"/>
</dbReference>
<dbReference type="PANTHER" id="PTHR30146">
    <property type="entry name" value="LACI-RELATED TRANSCRIPTIONAL REPRESSOR"/>
    <property type="match status" value="1"/>
</dbReference>
<dbReference type="GO" id="GO:0000976">
    <property type="term" value="F:transcription cis-regulatory region binding"/>
    <property type="evidence" value="ECO:0007669"/>
    <property type="project" value="TreeGrafter"/>
</dbReference>
<protein>
    <submittedName>
        <fullName evidence="5">LacI family transcriptional regulator</fullName>
    </submittedName>
</protein>
<dbReference type="EMBL" id="CP024087">
    <property type="protein sequence ID" value="AYF26660.1"/>
    <property type="molecule type" value="Genomic_DNA"/>
</dbReference>
<evidence type="ECO:0000256" key="1">
    <source>
        <dbReference type="ARBA" id="ARBA00023015"/>
    </source>
</evidence>
<evidence type="ECO:0000256" key="3">
    <source>
        <dbReference type="ARBA" id="ARBA00023163"/>
    </source>
</evidence>
<evidence type="ECO:0000256" key="2">
    <source>
        <dbReference type="ARBA" id="ARBA00023125"/>
    </source>
</evidence>
<dbReference type="AlphaFoldDB" id="A0A386WGS7"/>
<dbReference type="Gene3D" id="1.10.260.40">
    <property type="entry name" value="lambda repressor-like DNA-binding domains"/>
    <property type="match status" value="1"/>
</dbReference>
<gene>
    <name evidence="5" type="ORF">CSH63_04095</name>
</gene>
<dbReference type="PANTHER" id="PTHR30146:SF138">
    <property type="entry name" value="TRANSCRIPTIONAL REGULATORY PROTEIN"/>
    <property type="match status" value="1"/>
</dbReference>
<proteinExistence type="predicted"/>
<organism evidence="5 6">
    <name type="scientific">Micromonospora tulbaghiae</name>
    <dbReference type="NCBI Taxonomy" id="479978"/>
    <lineage>
        <taxon>Bacteria</taxon>
        <taxon>Bacillati</taxon>
        <taxon>Actinomycetota</taxon>
        <taxon>Actinomycetes</taxon>
        <taxon>Micromonosporales</taxon>
        <taxon>Micromonosporaceae</taxon>
        <taxon>Micromonospora</taxon>
    </lineage>
</organism>
<dbReference type="GO" id="GO:0003700">
    <property type="term" value="F:DNA-binding transcription factor activity"/>
    <property type="evidence" value="ECO:0007669"/>
    <property type="project" value="TreeGrafter"/>
</dbReference>
<dbReference type="PROSITE" id="PS50932">
    <property type="entry name" value="HTH_LACI_2"/>
    <property type="match status" value="1"/>
</dbReference>
<reference evidence="5 6" key="1">
    <citation type="submission" date="2017-10" db="EMBL/GenBank/DDBJ databases">
        <title>Integration of genomic and chemical information greatly accelerates assignment of the full stereostructure of myelolactone, a potent inhibitor of myeloma from a marine-derived Micromonospora.</title>
        <authorList>
            <person name="Kim M.C."/>
            <person name="Machado H."/>
            <person name="Jensen P.R."/>
            <person name="Fenical W."/>
        </authorList>
    </citation>
    <scope>NUCLEOTIDE SEQUENCE [LARGE SCALE GENOMIC DNA]</scope>
    <source>
        <strain evidence="5 6">CNY-010</strain>
    </source>
</reference>
<dbReference type="Pfam" id="PF13377">
    <property type="entry name" value="Peripla_BP_3"/>
    <property type="match status" value="1"/>
</dbReference>
<accession>A0A386WGS7</accession>
<keyword evidence="3" id="KW-0804">Transcription</keyword>
<feature type="domain" description="HTH lacI-type" evidence="4">
    <location>
        <begin position="9"/>
        <end position="65"/>
    </location>
</feature>
<dbReference type="SMART" id="SM00354">
    <property type="entry name" value="HTH_LACI"/>
    <property type="match status" value="1"/>
</dbReference>
<name>A0A386WGS7_9ACTN</name>